<sequence length="256" mass="29198">MGKTSKKHHLDLLLYHLRRLLSPIRLKELALSLLLLLCGLYPRTVSSSCGTTKIHLWGPRRRRPDRPALVLIHGFGVFSKWQFEGQIASLSRRFDLYLPDLLFFGGSATADENRSVEFQARCVAEAMRKLGVERYSVAGVSYGGFVAFRMAASAAEKEVERVVIITAGIAATATERRKMTAREGRDVAEWLLPTAVEDLRILFRRCMYRPPTWLPAFLLRDFIEVFAGNCLYSIFFSAFHRNVFHLLVNVDNNYKI</sequence>
<organism evidence="2 3">
    <name type="scientific">Platanthera guangdongensis</name>
    <dbReference type="NCBI Taxonomy" id="2320717"/>
    <lineage>
        <taxon>Eukaryota</taxon>
        <taxon>Viridiplantae</taxon>
        <taxon>Streptophyta</taxon>
        <taxon>Embryophyta</taxon>
        <taxon>Tracheophyta</taxon>
        <taxon>Spermatophyta</taxon>
        <taxon>Magnoliopsida</taxon>
        <taxon>Liliopsida</taxon>
        <taxon>Asparagales</taxon>
        <taxon>Orchidaceae</taxon>
        <taxon>Orchidoideae</taxon>
        <taxon>Orchideae</taxon>
        <taxon>Orchidinae</taxon>
        <taxon>Platanthera</taxon>
    </lineage>
</organism>
<proteinExistence type="predicted"/>
<comment type="caution">
    <text evidence="2">The sequence shown here is derived from an EMBL/GenBank/DDBJ whole genome shotgun (WGS) entry which is preliminary data.</text>
</comment>
<evidence type="ECO:0000259" key="1">
    <source>
        <dbReference type="Pfam" id="PF00561"/>
    </source>
</evidence>
<dbReference type="SUPFAM" id="SSF53474">
    <property type="entry name" value="alpha/beta-Hydrolases"/>
    <property type="match status" value="1"/>
</dbReference>
<accession>A0ABR2LJN6</accession>
<protein>
    <recommendedName>
        <fullName evidence="1">AB hydrolase-1 domain-containing protein</fullName>
    </recommendedName>
</protein>
<keyword evidence="3" id="KW-1185">Reference proteome</keyword>
<dbReference type="EMBL" id="JBBWWR010000019">
    <property type="protein sequence ID" value="KAK8942310.1"/>
    <property type="molecule type" value="Genomic_DNA"/>
</dbReference>
<evidence type="ECO:0000313" key="2">
    <source>
        <dbReference type="EMBL" id="KAK8942310.1"/>
    </source>
</evidence>
<evidence type="ECO:0000313" key="3">
    <source>
        <dbReference type="Proteomes" id="UP001412067"/>
    </source>
</evidence>
<dbReference type="InterPro" id="IPR052370">
    <property type="entry name" value="Meta-cleavage_hydrolase"/>
</dbReference>
<dbReference type="PANTHER" id="PTHR43139">
    <property type="entry name" value="SI:DKEY-122A22.2"/>
    <property type="match status" value="1"/>
</dbReference>
<reference evidence="2 3" key="1">
    <citation type="journal article" date="2022" name="Nat. Plants">
        <title>Genomes of leafy and leafless Platanthera orchids illuminate the evolution of mycoheterotrophy.</title>
        <authorList>
            <person name="Li M.H."/>
            <person name="Liu K.W."/>
            <person name="Li Z."/>
            <person name="Lu H.C."/>
            <person name="Ye Q.L."/>
            <person name="Zhang D."/>
            <person name="Wang J.Y."/>
            <person name="Li Y.F."/>
            <person name="Zhong Z.M."/>
            <person name="Liu X."/>
            <person name="Yu X."/>
            <person name="Liu D.K."/>
            <person name="Tu X.D."/>
            <person name="Liu B."/>
            <person name="Hao Y."/>
            <person name="Liao X.Y."/>
            <person name="Jiang Y.T."/>
            <person name="Sun W.H."/>
            <person name="Chen J."/>
            <person name="Chen Y.Q."/>
            <person name="Ai Y."/>
            <person name="Zhai J.W."/>
            <person name="Wu S.S."/>
            <person name="Zhou Z."/>
            <person name="Hsiao Y.Y."/>
            <person name="Wu W.L."/>
            <person name="Chen Y.Y."/>
            <person name="Lin Y.F."/>
            <person name="Hsu J.L."/>
            <person name="Li C.Y."/>
            <person name="Wang Z.W."/>
            <person name="Zhao X."/>
            <person name="Zhong W.Y."/>
            <person name="Ma X.K."/>
            <person name="Ma L."/>
            <person name="Huang J."/>
            <person name="Chen G.Z."/>
            <person name="Huang M.Z."/>
            <person name="Huang L."/>
            <person name="Peng D.H."/>
            <person name="Luo Y.B."/>
            <person name="Zou S.Q."/>
            <person name="Chen S.P."/>
            <person name="Lan S."/>
            <person name="Tsai W.C."/>
            <person name="Van de Peer Y."/>
            <person name="Liu Z.J."/>
        </authorList>
    </citation>
    <scope>NUCLEOTIDE SEQUENCE [LARGE SCALE GENOMIC DNA]</scope>
    <source>
        <strain evidence="2">Lor288</strain>
    </source>
</reference>
<feature type="domain" description="AB hydrolase-1" evidence="1">
    <location>
        <begin position="67"/>
        <end position="169"/>
    </location>
</feature>
<dbReference type="InterPro" id="IPR000073">
    <property type="entry name" value="AB_hydrolase_1"/>
</dbReference>
<dbReference type="Gene3D" id="3.40.50.1820">
    <property type="entry name" value="alpha/beta hydrolase"/>
    <property type="match status" value="1"/>
</dbReference>
<dbReference type="InterPro" id="IPR029058">
    <property type="entry name" value="AB_hydrolase_fold"/>
</dbReference>
<name>A0ABR2LJN6_9ASPA</name>
<dbReference type="PANTHER" id="PTHR43139:SF37">
    <property type="entry name" value="ALPHA_BETA-HYDROLASES SUPERFAMILY PROTEIN"/>
    <property type="match status" value="1"/>
</dbReference>
<dbReference type="Proteomes" id="UP001412067">
    <property type="component" value="Unassembled WGS sequence"/>
</dbReference>
<dbReference type="Pfam" id="PF00561">
    <property type="entry name" value="Abhydrolase_1"/>
    <property type="match status" value="1"/>
</dbReference>
<gene>
    <name evidence="2" type="ORF">KSP40_PGU019054</name>
</gene>